<dbReference type="Gene3D" id="1.10.150.130">
    <property type="match status" value="1"/>
</dbReference>
<dbReference type="InterPro" id="IPR010998">
    <property type="entry name" value="Integrase_recombinase_N"/>
</dbReference>
<proteinExistence type="inferred from homology"/>
<evidence type="ECO:0000256" key="1">
    <source>
        <dbReference type="ARBA" id="ARBA00008857"/>
    </source>
</evidence>
<dbReference type="InterPro" id="IPR035386">
    <property type="entry name" value="Arm-DNA-bind_5"/>
</dbReference>
<dbReference type="Gene3D" id="1.10.443.10">
    <property type="entry name" value="Intergrase catalytic core"/>
    <property type="match status" value="1"/>
</dbReference>
<dbReference type="EMBL" id="JACSGT010000001">
    <property type="protein sequence ID" value="MCF2218799.1"/>
    <property type="molecule type" value="Genomic_DNA"/>
</dbReference>
<sequence>MASVKLVLRTVQESQTGHCPLYIRLIKDRKAKFLTTGQKLKPSEWDEAKQKVKKNHPNSARLNAYLSQVIADAEAQIVDVSRKNETVSAKKLKESIKGKESALFFDYAFKRLEKIKGSVSILTQRKYQAHLEKFKKYVGEKEFYFEDLTTVLLNDYITYCYSTLKNKNNTVQTNVRSLMKFYNDAIAEDVVPLNLYPFNKIKTKKDSARIKFLQKEEIEQLKNAELGEGSLMAKFRDMFVFCIYAGGLRMGDVISLQWKHINFEDSKLSKVIRKTGNLHSFRLVQPALEVLKKYKNENSTDESFVFSLVKNEEKFLKNEYYAISEIQRISQNINNEFTDLSQKLELNSKLTFHMSRHTFATNALNNGMRIEHVSKVMDHSSIRVTEIYAKVINTELDASMDKFVY</sequence>
<keyword evidence="6" id="KW-1185">Reference proteome</keyword>
<dbReference type="SUPFAM" id="SSF56349">
    <property type="entry name" value="DNA breaking-rejoining enzymes"/>
    <property type="match status" value="1"/>
</dbReference>
<feature type="domain" description="Tyr recombinase" evidence="4">
    <location>
        <begin position="208"/>
        <end position="401"/>
    </location>
</feature>
<comment type="similarity">
    <text evidence="1">Belongs to the 'phage' integrase family.</text>
</comment>
<dbReference type="PANTHER" id="PTHR30349">
    <property type="entry name" value="PHAGE INTEGRASE-RELATED"/>
    <property type="match status" value="1"/>
</dbReference>
<evidence type="ECO:0000313" key="6">
    <source>
        <dbReference type="Proteomes" id="UP001430374"/>
    </source>
</evidence>
<organism evidence="5 6">
    <name type="scientific">Chryseobacterium indicum</name>
    <dbReference type="NCBI Taxonomy" id="2766954"/>
    <lineage>
        <taxon>Bacteria</taxon>
        <taxon>Pseudomonadati</taxon>
        <taxon>Bacteroidota</taxon>
        <taxon>Flavobacteriia</taxon>
        <taxon>Flavobacteriales</taxon>
        <taxon>Weeksellaceae</taxon>
        <taxon>Chryseobacterium group</taxon>
        <taxon>Chryseobacterium</taxon>
    </lineage>
</organism>
<dbReference type="InterPro" id="IPR013762">
    <property type="entry name" value="Integrase-like_cat_sf"/>
</dbReference>
<dbReference type="Pfam" id="PF00589">
    <property type="entry name" value="Phage_integrase"/>
    <property type="match status" value="1"/>
</dbReference>
<protein>
    <submittedName>
        <fullName evidence="5">Site-specific integrase</fullName>
    </submittedName>
</protein>
<dbReference type="Pfam" id="PF17293">
    <property type="entry name" value="Arm-DNA-bind_5"/>
    <property type="match status" value="1"/>
</dbReference>
<keyword evidence="2" id="KW-0238">DNA-binding</keyword>
<dbReference type="PANTHER" id="PTHR30349:SF64">
    <property type="entry name" value="PROPHAGE INTEGRASE INTD-RELATED"/>
    <property type="match status" value="1"/>
</dbReference>
<reference evidence="5" key="1">
    <citation type="submission" date="2021-08" db="EMBL/GenBank/DDBJ databases">
        <title>Complete genome sequence of Chryseobacterium sp strain PS-8.</title>
        <authorList>
            <person name="Das S.K."/>
        </authorList>
    </citation>
    <scope>NUCLEOTIDE SEQUENCE</scope>
    <source>
        <strain evidence="5">PS-8</strain>
    </source>
</reference>
<name>A0ABS9C3N9_9FLAO</name>
<gene>
    <name evidence="5" type="ORF">H9Q08_05735</name>
</gene>
<dbReference type="CDD" id="cd01185">
    <property type="entry name" value="INTN1_C_like"/>
    <property type="match status" value="1"/>
</dbReference>
<dbReference type="Proteomes" id="UP001430374">
    <property type="component" value="Unassembled WGS sequence"/>
</dbReference>
<accession>A0ABS9C3N9</accession>
<evidence type="ECO:0000256" key="3">
    <source>
        <dbReference type="ARBA" id="ARBA00023172"/>
    </source>
</evidence>
<dbReference type="InterPro" id="IPR002104">
    <property type="entry name" value="Integrase_catalytic"/>
</dbReference>
<keyword evidence="3" id="KW-0233">DNA recombination</keyword>
<comment type="caution">
    <text evidence="5">The sequence shown here is derived from an EMBL/GenBank/DDBJ whole genome shotgun (WGS) entry which is preliminary data.</text>
</comment>
<dbReference type="InterPro" id="IPR025269">
    <property type="entry name" value="SAM-like_dom"/>
</dbReference>
<dbReference type="InterPro" id="IPR050090">
    <property type="entry name" value="Tyrosine_recombinase_XerCD"/>
</dbReference>
<evidence type="ECO:0000313" key="5">
    <source>
        <dbReference type="EMBL" id="MCF2218799.1"/>
    </source>
</evidence>
<dbReference type="PROSITE" id="PS51898">
    <property type="entry name" value="TYR_RECOMBINASE"/>
    <property type="match status" value="1"/>
</dbReference>
<dbReference type="Pfam" id="PF13102">
    <property type="entry name" value="Phage_int_SAM_5"/>
    <property type="match status" value="1"/>
</dbReference>
<dbReference type="InterPro" id="IPR011010">
    <property type="entry name" value="DNA_brk_join_enz"/>
</dbReference>
<dbReference type="RefSeq" id="WP_235130503.1">
    <property type="nucleotide sequence ID" value="NZ_JACSGT010000001.1"/>
</dbReference>
<evidence type="ECO:0000259" key="4">
    <source>
        <dbReference type="PROSITE" id="PS51898"/>
    </source>
</evidence>
<evidence type="ECO:0000256" key="2">
    <source>
        <dbReference type="ARBA" id="ARBA00023125"/>
    </source>
</evidence>